<reference evidence="1" key="2">
    <citation type="submission" date="2025-05" db="UniProtKB">
        <authorList>
            <consortium name="EnsemblMetazoa"/>
        </authorList>
    </citation>
    <scope>IDENTIFICATION</scope>
</reference>
<name>A0ABM5GTJ6_DRORH</name>
<protein>
    <recommendedName>
        <fullName evidence="3">Thioredoxin domain-containing protein 11</fullName>
    </recommendedName>
</protein>
<accession>A0ABM5GTJ6</accession>
<dbReference type="SUPFAM" id="SSF52833">
    <property type="entry name" value="Thioredoxin-like"/>
    <property type="match status" value="1"/>
</dbReference>
<dbReference type="PANTHER" id="PTHR46497:SF1">
    <property type="entry name" value="THIOREDOXIN DOMAIN-CONTAINING PROTEIN 11"/>
    <property type="match status" value="1"/>
</dbReference>
<dbReference type="EnsemblMetazoa" id="XM_017113546.2">
    <property type="protein sequence ID" value="XP_016969035.2"/>
    <property type="gene ID" value="LOC108037085"/>
</dbReference>
<evidence type="ECO:0000313" key="1">
    <source>
        <dbReference type="EnsemblMetazoa" id="XP_016969035.2"/>
    </source>
</evidence>
<sequence length="727" mass="83224">MLQCNQPFGDHLFAAIAVVVFAHQLASPVAMKIIAYLVLLALSVDQLEASGSSTSDQVTIGECPGRSVPKIRSEAAEFEISLLFYYVSWASEARQARLVYNGLAHYYQEYAFFGAIDCWHLQCNCSRTLMPAPGIVGAGGYPDKWPTLVVRYGQKQMLQYQGAWSFEELARFMNNLLQPLDRAHSSQELAAIRKHSDAVVLGLIDSPDDQAYKRYLAAGLRWLELDPERNIRFTVNFGRSAHKMLKAPDSRLPQLIVIDSRNGVHTFNSTSGDWKTIDILRWVRTTLKNMSLFSNGYGTPMTIAMKARHVPVLAMGVRMNQHHHASVMGEEMATAQKKQSEGCEDYWNTLEGRAKDSFSLMQVPKELFWKTDRAKSCYPAWRTNKETLANYYQINTYLNHVWRQYAYNNDPRKRKVPVLLRLHSRNLCLAHSQHGTPAMKIGIAKMVTKYGQLIWQHSAEHPAHNRSLGVVIFDSLKYRDYLHQLGIQQHHQQVQVFIVDAAEESLYVMPQQHTFSYVGLKDFIRQFYARTLPRTHRNAPATMDSGYSRKYNRQMLLKALQQPNATNVVFMHRPDCALSGVLSQAFLQVSALLSSPEVHFVSFDNQANDLPWELAMPISPSLIVFPQEKPTESVVFPADVRIDVQSVFAFVIAQLEPEQQVRSVLASCRRRIRNVRSCLDFARNLVIQHVSQYLKFWEIYEREREDILSHLKQFNDLHISIESSIRL</sequence>
<dbReference type="RefSeq" id="XP_016969035.2">
    <property type="nucleotide sequence ID" value="XM_017113546.2"/>
</dbReference>
<evidence type="ECO:0000313" key="2">
    <source>
        <dbReference type="Proteomes" id="UP001652680"/>
    </source>
</evidence>
<evidence type="ECO:0008006" key="3">
    <source>
        <dbReference type="Google" id="ProtNLM"/>
    </source>
</evidence>
<dbReference type="PANTHER" id="PTHR46497">
    <property type="entry name" value="THIOREDOXIN DOMAIN-CONTAINING PROTEIN 11"/>
    <property type="match status" value="1"/>
</dbReference>
<reference evidence="2" key="1">
    <citation type="journal article" date="2021" name="Elife">
        <title>Highly contiguous assemblies of 101 drosophilid genomes.</title>
        <authorList>
            <person name="Kim B.Y."/>
            <person name="Wang J.R."/>
            <person name="Miller D.E."/>
            <person name="Barmina O."/>
            <person name="Delaney E."/>
            <person name="Thompson A."/>
            <person name="Comeault A.A."/>
            <person name="Peede D."/>
            <person name="D'Agostino E.R."/>
            <person name="Pelaez J."/>
            <person name="Aguilar J.M."/>
            <person name="Haji D."/>
            <person name="Matsunaga T."/>
            <person name="Armstrong E.E."/>
            <person name="Zych M."/>
            <person name="Ogawa Y."/>
            <person name="Stamenkovic-Radak M."/>
            <person name="Jelic M."/>
            <person name="Veselinovic M.S."/>
            <person name="Tanaskovic M."/>
            <person name="Eric P."/>
            <person name="Gao J.J."/>
            <person name="Katoh T.K."/>
            <person name="Toda M.J."/>
            <person name="Watabe H."/>
            <person name="Watada M."/>
            <person name="Davis J.S."/>
            <person name="Moyle L.C."/>
            <person name="Manoli G."/>
            <person name="Bertolini E."/>
            <person name="Kostal V."/>
            <person name="Hawley R.S."/>
            <person name="Takahashi A."/>
            <person name="Jones C.D."/>
            <person name="Price D.K."/>
            <person name="Whiteman N."/>
            <person name="Kopp A."/>
            <person name="Matute D.R."/>
            <person name="Petrov D.A."/>
        </authorList>
    </citation>
    <scope>NUCLEOTIDE SEQUENCE [LARGE SCALE GENOMIC DNA]</scope>
</reference>
<organism evidence="1 2">
    <name type="scientific">Drosophila rhopaloa</name>
    <name type="common">Fruit fly</name>
    <dbReference type="NCBI Taxonomy" id="1041015"/>
    <lineage>
        <taxon>Eukaryota</taxon>
        <taxon>Metazoa</taxon>
        <taxon>Ecdysozoa</taxon>
        <taxon>Arthropoda</taxon>
        <taxon>Hexapoda</taxon>
        <taxon>Insecta</taxon>
        <taxon>Pterygota</taxon>
        <taxon>Neoptera</taxon>
        <taxon>Endopterygota</taxon>
        <taxon>Diptera</taxon>
        <taxon>Brachycera</taxon>
        <taxon>Muscomorpha</taxon>
        <taxon>Ephydroidea</taxon>
        <taxon>Drosophilidae</taxon>
        <taxon>Drosophila</taxon>
        <taxon>Sophophora</taxon>
    </lineage>
</organism>
<dbReference type="GeneID" id="108037085"/>
<dbReference type="InterPro" id="IPR052792">
    <property type="entry name" value="Thioredoxin_dom-contain_11"/>
</dbReference>
<dbReference type="InterPro" id="IPR036249">
    <property type="entry name" value="Thioredoxin-like_sf"/>
</dbReference>
<dbReference type="Proteomes" id="UP001652680">
    <property type="component" value="Unassembled WGS sequence"/>
</dbReference>
<proteinExistence type="predicted"/>
<keyword evidence="2" id="KW-1185">Reference proteome</keyword>